<keyword evidence="1" id="KW-0808">Transferase</keyword>
<organism evidence="3 4">
    <name type="scientific">Ramalina farinacea</name>
    <dbReference type="NCBI Taxonomy" id="258253"/>
    <lineage>
        <taxon>Eukaryota</taxon>
        <taxon>Fungi</taxon>
        <taxon>Dikarya</taxon>
        <taxon>Ascomycota</taxon>
        <taxon>Pezizomycotina</taxon>
        <taxon>Lecanoromycetes</taxon>
        <taxon>OSLEUM clade</taxon>
        <taxon>Lecanoromycetidae</taxon>
        <taxon>Lecanorales</taxon>
        <taxon>Lecanorineae</taxon>
        <taxon>Ramalinaceae</taxon>
        <taxon>Ramalina</taxon>
    </lineage>
</organism>
<dbReference type="AlphaFoldDB" id="A0AA43QGR4"/>
<reference evidence="3" key="1">
    <citation type="journal article" date="2023" name="Genome Biol. Evol.">
        <title>First Whole Genome Sequence and Flow Cytometry Genome Size Data for the Lichen-Forming Fungus Ramalina farinacea (Ascomycota).</title>
        <authorList>
            <person name="Llewellyn T."/>
            <person name="Mian S."/>
            <person name="Hill R."/>
            <person name="Leitch I.J."/>
            <person name="Gaya E."/>
        </authorList>
    </citation>
    <scope>NUCLEOTIDE SEQUENCE</scope>
    <source>
        <strain evidence="3">LIQ254RAFAR</strain>
    </source>
</reference>
<keyword evidence="4" id="KW-1185">Reference proteome</keyword>
<dbReference type="InterPro" id="IPR023213">
    <property type="entry name" value="CAT-like_dom_sf"/>
</dbReference>
<dbReference type="Pfam" id="PF02458">
    <property type="entry name" value="Transferase"/>
    <property type="match status" value="1"/>
</dbReference>
<dbReference type="Gene3D" id="3.30.559.10">
    <property type="entry name" value="Chloramphenicol acetyltransferase-like domain"/>
    <property type="match status" value="2"/>
</dbReference>
<evidence type="ECO:0008006" key="5">
    <source>
        <dbReference type="Google" id="ProtNLM"/>
    </source>
</evidence>
<sequence>MVDADFVKPAKPAPPQVVALSPADQNMPDVYICFLTLFPLSTSSDNQAVYSKLKAGLSLTLSEFPFIGGRLARDEAAAGERFQIQIDEHHGIKMIHRELKLSYPELKRNNFPCSAFDPEQTLPVPIRSTKPDPAVMAIQANFIHGGLILSICVHHRACDALSIGVVLKAWALHTVAAEMANGDVLGAAIGGLIPISTSRAPLCDGLIGARLQDFPEYRVLDNRKATPARPPPMLKSPLGPLKLCIVYISASHLADLKSVASGSNATDGCISTNDALRAFLWRHITRARSKVASALQQPGSSSSPSSSSSSSFTSQDRLNFAVAVEARRRMVPALPADYLGNAVFYCPVTSDLSTVASPAMPLSDVAKLIRDAVSGFDTAKIRGVLGLIDSLPRASDLMIRVYDDPMRGFVITSWADMGLYGLYWGVELGKVESVRAPNAVPPVGTPVCRVFPRLPNGALEISICLEEPAIEALREDEEFIAYAEWKGM</sequence>
<evidence type="ECO:0000256" key="1">
    <source>
        <dbReference type="ARBA" id="ARBA00022679"/>
    </source>
</evidence>
<protein>
    <recommendedName>
        <fullName evidence="5">Trichothecene 3-O-acetyltransferase</fullName>
    </recommendedName>
</protein>
<evidence type="ECO:0000256" key="2">
    <source>
        <dbReference type="SAM" id="MobiDB-lite"/>
    </source>
</evidence>
<feature type="region of interest" description="Disordered" evidence="2">
    <location>
        <begin position="292"/>
        <end position="313"/>
    </location>
</feature>
<evidence type="ECO:0000313" key="3">
    <source>
        <dbReference type="EMBL" id="MDI1486222.1"/>
    </source>
</evidence>
<name>A0AA43QGR4_9LECA</name>
<dbReference type="PANTHER" id="PTHR31896">
    <property type="entry name" value="FAMILY REGULATORY PROTEIN, PUTATIVE (AFU_ORTHOLOGUE AFUA_3G14730)-RELATED"/>
    <property type="match status" value="1"/>
</dbReference>
<proteinExistence type="predicted"/>
<dbReference type="Proteomes" id="UP001161017">
    <property type="component" value="Unassembled WGS sequence"/>
</dbReference>
<comment type="caution">
    <text evidence="3">The sequence shown here is derived from an EMBL/GenBank/DDBJ whole genome shotgun (WGS) entry which is preliminary data.</text>
</comment>
<evidence type="ECO:0000313" key="4">
    <source>
        <dbReference type="Proteomes" id="UP001161017"/>
    </source>
</evidence>
<dbReference type="EMBL" id="JAPUFD010000003">
    <property type="protein sequence ID" value="MDI1486222.1"/>
    <property type="molecule type" value="Genomic_DNA"/>
</dbReference>
<dbReference type="InterPro" id="IPR051283">
    <property type="entry name" value="Sec_Metabolite_Acyltrans"/>
</dbReference>
<feature type="compositionally biased region" description="Low complexity" evidence="2">
    <location>
        <begin position="300"/>
        <end position="311"/>
    </location>
</feature>
<dbReference type="PANTHER" id="PTHR31896:SF64">
    <property type="entry name" value="TRICHOTHECENE 3-O-ACETYLTRANSFERASE"/>
    <property type="match status" value="1"/>
</dbReference>
<accession>A0AA43QGR4</accession>
<gene>
    <name evidence="3" type="ORF">OHK93_005448</name>
</gene>
<dbReference type="GO" id="GO:0016740">
    <property type="term" value="F:transferase activity"/>
    <property type="evidence" value="ECO:0007669"/>
    <property type="project" value="UniProtKB-KW"/>
</dbReference>